<proteinExistence type="predicted"/>
<organism evidence="2 3">
    <name type="scientific">Venturia effusa</name>
    <dbReference type="NCBI Taxonomy" id="50376"/>
    <lineage>
        <taxon>Eukaryota</taxon>
        <taxon>Fungi</taxon>
        <taxon>Dikarya</taxon>
        <taxon>Ascomycota</taxon>
        <taxon>Pezizomycotina</taxon>
        <taxon>Dothideomycetes</taxon>
        <taxon>Pleosporomycetidae</taxon>
        <taxon>Venturiales</taxon>
        <taxon>Venturiaceae</taxon>
        <taxon>Venturia</taxon>
    </lineage>
</organism>
<protein>
    <submittedName>
        <fullName evidence="2">Uncharacterized protein</fullName>
    </submittedName>
</protein>
<gene>
    <name evidence="2" type="ORF">FKW77_000867</name>
</gene>
<dbReference type="AlphaFoldDB" id="A0A517L4S1"/>
<keyword evidence="3" id="KW-1185">Reference proteome</keyword>
<dbReference type="OrthoDB" id="5367448at2759"/>
<dbReference type="Proteomes" id="UP000316270">
    <property type="component" value="Chromosome 5"/>
</dbReference>
<evidence type="ECO:0000256" key="1">
    <source>
        <dbReference type="SAM" id="MobiDB-lite"/>
    </source>
</evidence>
<accession>A0A517L4S1</accession>
<feature type="compositionally biased region" description="Polar residues" evidence="1">
    <location>
        <begin position="127"/>
        <end position="150"/>
    </location>
</feature>
<sequence length="266" mass="30264">MATAVRMANQGAANAVRLVLMPSPANLLESREVLRICQSFGEVTTFKHLKYHDLNPAPNSALAVFQRPESAEAFIQASPITFTLETQTGPIENEDVEVEARDEFPEDIAQNSPSRTDATELHAPNSLLDTGFSTPLQSEKPSKPAPQQQTKTRRDASVLKDMRLFVEYWRGNQQDFLERSSAWGSFTVNRNSAVQQDLERRVPLVGLSDIHVQRREVPLRVLRKRQEELRARKSWRQVWEEGRRERGESVEGPRRDVKDFSGRTIS</sequence>
<evidence type="ECO:0000313" key="2">
    <source>
        <dbReference type="EMBL" id="QDS70642.1"/>
    </source>
</evidence>
<dbReference type="EMBL" id="CP042189">
    <property type="protein sequence ID" value="QDS70642.1"/>
    <property type="molecule type" value="Genomic_DNA"/>
</dbReference>
<evidence type="ECO:0000313" key="3">
    <source>
        <dbReference type="Proteomes" id="UP000316270"/>
    </source>
</evidence>
<feature type="region of interest" description="Disordered" evidence="1">
    <location>
        <begin position="240"/>
        <end position="266"/>
    </location>
</feature>
<reference evidence="2 3" key="1">
    <citation type="submission" date="2019-07" db="EMBL/GenBank/DDBJ databases">
        <title>Finished genome of Venturia effusa.</title>
        <authorList>
            <person name="Young C.A."/>
            <person name="Cox M.P."/>
            <person name="Ganley A.R.D."/>
            <person name="David W.J."/>
        </authorList>
    </citation>
    <scope>NUCLEOTIDE SEQUENCE [LARGE SCALE GENOMIC DNA]</scope>
    <source>
        <strain evidence="3">albino</strain>
    </source>
</reference>
<name>A0A517L4S1_9PEZI</name>
<feature type="region of interest" description="Disordered" evidence="1">
    <location>
        <begin position="106"/>
        <end position="155"/>
    </location>
</feature>